<accession>A0A183BW97</accession>
<organism evidence="2 3">
    <name type="scientific">Globodera pallida</name>
    <name type="common">Potato cyst nematode worm</name>
    <name type="synonym">Heterodera pallida</name>
    <dbReference type="NCBI Taxonomy" id="36090"/>
    <lineage>
        <taxon>Eukaryota</taxon>
        <taxon>Metazoa</taxon>
        <taxon>Ecdysozoa</taxon>
        <taxon>Nematoda</taxon>
        <taxon>Chromadorea</taxon>
        <taxon>Rhabditida</taxon>
        <taxon>Tylenchina</taxon>
        <taxon>Tylenchomorpha</taxon>
        <taxon>Tylenchoidea</taxon>
        <taxon>Heteroderidae</taxon>
        <taxon>Heteroderinae</taxon>
        <taxon>Globodera</taxon>
    </lineage>
</organism>
<reference evidence="3" key="3">
    <citation type="submission" date="2016-06" db="UniProtKB">
        <authorList>
            <consortium name="WormBaseParasite"/>
        </authorList>
    </citation>
    <scope>IDENTIFICATION</scope>
</reference>
<name>A0A183BW97_GLOPA</name>
<reference evidence="2" key="2">
    <citation type="submission" date="2014-05" db="EMBL/GenBank/DDBJ databases">
        <title>The genome and life-stage specific transcriptomes of Globodera pallida elucidate key aspects of plant parasitism by a cyst nematode.</title>
        <authorList>
            <person name="Cotton J.A."/>
            <person name="Lilley C.J."/>
            <person name="Jones L.M."/>
            <person name="Kikuchi T."/>
            <person name="Reid A.J."/>
            <person name="Thorpe P."/>
            <person name="Tsai I.J."/>
            <person name="Beasley H."/>
            <person name="Blok V."/>
            <person name="Cock P.J.A."/>
            <person name="Van den Akker S.E."/>
            <person name="Holroyd N."/>
            <person name="Hunt M."/>
            <person name="Mantelin S."/>
            <person name="Naghra H."/>
            <person name="Pain A."/>
            <person name="Palomares-Rius J.E."/>
            <person name="Zarowiecki M."/>
            <person name="Berriman M."/>
            <person name="Jones J.T."/>
            <person name="Urwin P.E."/>
        </authorList>
    </citation>
    <scope>NUCLEOTIDE SEQUENCE [LARGE SCALE GENOMIC DNA]</scope>
    <source>
        <strain evidence="2">Lindley</strain>
    </source>
</reference>
<protein>
    <submittedName>
        <fullName evidence="3">Secreted protein</fullName>
    </submittedName>
</protein>
<feature type="signal peptide" evidence="1">
    <location>
        <begin position="1"/>
        <end position="17"/>
    </location>
</feature>
<keyword evidence="2" id="KW-1185">Reference proteome</keyword>
<dbReference type="AlphaFoldDB" id="A0A183BW97"/>
<sequence length="98" mass="9888">MSPINIILLGLFLGGNADILPGSEPGMKSTTVEPLEPAAALAANATARELVTKAIILEPVMKSTTVKPATALAAGNGVRKMKMSMAATALAVALTMLG</sequence>
<feature type="chain" id="PRO_5008146703" evidence="1">
    <location>
        <begin position="18"/>
        <end position="98"/>
    </location>
</feature>
<proteinExistence type="predicted"/>
<evidence type="ECO:0000313" key="2">
    <source>
        <dbReference type="Proteomes" id="UP000050741"/>
    </source>
</evidence>
<dbReference type="Proteomes" id="UP000050741">
    <property type="component" value="Unassembled WGS sequence"/>
</dbReference>
<evidence type="ECO:0000256" key="1">
    <source>
        <dbReference type="SAM" id="SignalP"/>
    </source>
</evidence>
<dbReference type="WBParaSite" id="GPLIN_000488600">
    <property type="protein sequence ID" value="GPLIN_000488600"/>
    <property type="gene ID" value="GPLIN_000488600"/>
</dbReference>
<keyword evidence="1" id="KW-0732">Signal</keyword>
<evidence type="ECO:0000313" key="3">
    <source>
        <dbReference type="WBParaSite" id="GPLIN_000488600"/>
    </source>
</evidence>
<reference evidence="2" key="1">
    <citation type="submission" date="2013-12" db="EMBL/GenBank/DDBJ databases">
        <authorList>
            <person name="Aslett M."/>
        </authorList>
    </citation>
    <scope>NUCLEOTIDE SEQUENCE [LARGE SCALE GENOMIC DNA]</scope>
    <source>
        <strain evidence="2">Lindley</strain>
    </source>
</reference>